<accession>A0A7J6XAZ6</accession>
<dbReference type="Proteomes" id="UP000554482">
    <property type="component" value="Unassembled WGS sequence"/>
</dbReference>
<dbReference type="EMBL" id="JABWDY010003366">
    <property type="protein sequence ID" value="KAF5206005.1"/>
    <property type="molecule type" value="Genomic_DNA"/>
</dbReference>
<evidence type="ECO:0000313" key="2">
    <source>
        <dbReference type="EMBL" id="KAF5206005.1"/>
    </source>
</evidence>
<feature type="compositionally biased region" description="Low complexity" evidence="1">
    <location>
        <begin position="56"/>
        <end position="71"/>
    </location>
</feature>
<keyword evidence="3" id="KW-1185">Reference proteome</keyword>
<protein>
    <submittedName>
        <fullName evidence="2">Uncharacterized protein</fullName>
    </submittedName>
</protein>
<feature type="region of interest" description="Disordered" evidence="1">
    <location>
        <begin position="31"/>
        <end position="50"/>
    </location>
</feature>
<name>A0A7J6XAZ6_THATH</name>
<dbReference type="OrthoDB" id="1926221at2759"/>
<feature type="region of interest" description="Disordered" evidence="1">
    <location>
        <begin position="56"/>
        <end position="115"/>
    </location>
</feature>
<comment type="caution">
    <text evidence="2">The sequence shown here is derived from an EMBL/GenBank/DDBJ whole genome shotgun (WGS) entry which is preliminary data.</text>
</comment>
<gene>
    <name evidence="2" type="ORF">FRX31_004408</name>
</gene>
<evidence type="ECO:0000256" key="1">
    <source>
        <dbReference type="SAM" id="MobiDB-lite"/>
    </source>
</evidence>
<proteinExistence type="predicted"/>
<feature type="compositionally biased region" description="Polar residues" evidence="1">
    <location>
        <begin position="94"/>
        <end position="115"/>
    </location>
</feature>
<organism evidence="2 3">
    <name type="scientific">Thalictrum thalictroides</name>
    <name type="common">Rue-anemone</name>
    <name type="synonym">Anemone thalictroides</name>
    <dbReference type="NCBI Taxonomy" id="46969"/>
    <lineage>
        <taxon>Eukaryota</taxon>
        <taxon>Viridiplantae</taxon>
        <taxon>Streptophyta</taxon>
        <taxon>Embryophyta</taxon>
        <taxon>Tracheophyta</taxon>
        <taxon>Spermatophyta</taxon>
        <taxon>Magnoliopsida</taxon>
        <taxon>Ranunculales</taxon>
        <taxon>Ranunculaceae</taxon>
        <taxon>Thalictroideae</taxon>
        <taxon>Thalictrum</taxon>
    </lineage>
</organism>
<sequence length="133" mass="14345">MKILIQNLYSQFSSRANLSSLASSAPSVTISSSTSLLPAHPPNVARNVPVRPYVPNMNHICSSSNADGSSSDLDDPDEERWPPLLLTEWRQSDNDPSSALPSSGLNQTEPPSSQNLVSISSNILAKIHYLSKT</sequence>
<dbReference type="AlphaFoldDB" id="A0A7J6XAZ6"/>
<evidence type="ECO:0000313" key="3">
    <source>
        <dbReference type="Proteomes" id="UP000554482"/>
    </source>
</evidence>
<reference evidence="2 3" key="1">
    <citation type="submission" date="2020-06" db="EMBL/GenBank/DDBJ databases">
        <title>Transcriptomic and genomic resources for Thalictrum thalictroides and T. hernandezii: Facilitating candidate gene discovery in an emerging model plant lineage.</title>
        <authorList>
            <person name="Arias T."/>
            <person name="Riano-Pachon D.M."/>
            <person name="Di Stilio V.S."/>
        </authorList>
    </citation>
    <scope>NUCLEOTIDE SEQUENCE [LARGE SCALE GENOMIC DNA]</scope>
    <source>
        <strain evidence="3">cv. WT478/WT964</strain>
        <tissue evidence="2">Leaves</tissue>
    </source>
</reference>